<dbReference type="HOGENOM" id="CLU_2344387_0_0_3"/>
<dbReference type="Proteomes" id="UP000001589">
    <property type="component" value="Chromosome"/>
</dbReference>
<dbReference type="OrthoDB" id="540895at2"/>
<organism evidence="1 2">
    <name type="scientific">Prochlorococcus marinus (strain MIT 9515)</name>
    <dbReference type="NCBI Taxonomy" id="167542"/>
    <lineage>
        <taxon>Bacteria</taxon>
        <taxon>Bacillati</taxon>
        <taxon>Cyanobacteriota</taxon>
        <taxon>Cyanophyceae</taxon>
        <taxon>Synechococcales</taxon>
        <taxon>Prochlorococcaceae</taxon>
        <taxon>Prochlorococcus</taxon>
    </lineage>
</organism>
<dbReference type="AlphaFoldDB" id="A2BVE7"/>
<sequence>MKFNLNKYIYISAKFFIFFIAIISMRSTILNAEDSYLNELEIDSSTKFDKSSSELPSNPFEIVEMLRRANSMNEATKPSIAIDDALELFNKIEEKENL</sequence>
<gene>
    <name evidence="1" type="ordered locus">P9515_05491</name>
</gene>
<dbReference type="KEGG" id="pmc:P9515_05491"/>
<protein>
    <submittedName>
        <fullName evidence="1">Uncharacterized protein</fullName>
    </submittedName>
</protein>
<reference evidence="1 2" key="1">
    <citation type="journal article" date="2007" name="PLoS Genet.">
        <title>Patterns and implications of gene gain and loss in the evolution of Prochlorococcus.</title>
        <authorList>
            <person name="Kettler G.C."/>
            <person name="Martiny A.C."/>
            <person name="Huang K."/>
            <person name="Zucker J."/>
            <person name="Coleman M.L."/>
            <person name="Rodrigue S."/>
            <person name="Chen F."/>
            <person name="Lapidus A."/>
            <person name="Ferriera S."/>
            <person name="Johnson J."/>
            <person name="Steglich C."/>
            <person name="Church G.M."/>
            <person name="Richardson P."/>
            <person name="Chisholm S.W."/>
        </authorList>
    </citation>
    <scope>NUCLEOTIDE SEQUENCE [LARGE SCALE GENOMIC DNA]</scope>
    <source>
        <strain evidence="1 2">MIT 9515</strain>
    </source>
</reference>
<proteinExistence type="predicted"/>
<accession>A2BVE7</accession>
<dbReference type="STRING" id="167542.P9515_05491"/>
<name>A2BVE7_PROM5</name>
<evidence type="ECO:0000313" key="2">
    <source>
        <dbReference type="Proteomes" id="UP000001589"/>
    </source>
</evidence>
<evidence type="ECO:0000313" key="1">
    <source>
        <dbReference type="EMBL" id="ABM71758.1"/>
    </source>
</evidence>
<dbReference type="EMBL" id="CP000552">
    <property type="protein sequence ID" value="ABM71758.1"/>
    <property type="molecule type" value="Genomic_DNA"/>
</dbReference>